<keyword evidence="4" id="KW-1185">Reference proteome</keyword>
<proteinExistence type="predicted"/>
<gene>
    <name evidence="2" type="ORF">C1SCF055_LOCUS21255</name>
</gene>
<dbReference type="EMBL" id="CAMXCT030001976">
    <property type="protein sequence ID" value="CAL4781932.1"/>
    <property type="molecule type" value="Genomic_DNA"/>
</dbReference>
<name>A0A9P1CN38_9DINO</name>
<feature type="region of interest" description="Disordered" evidence="1">
    <location>
        <begin position="134"/>
        <end position="165"/>
    </location>
</feature>
<dbReference type="OrthoDB" id="417798at2759"/>
<comment type="caution">
    <text evidence="2">The sequence shown here is derived from an EMBL/GenBank/DDBJ whole genome shotgun (WGS) entry which is preliminary data.</text>
</comment>
<reference evidence="2" key="1">
    <citation type="submission" date="2022-10" db="EMBL/GenBank/DDBJ databases">
        <authorList>
            <person name="Chen Y."/>
            <person name="Dougan E. K."/>
            <person name="Chan C."/>
            <person name="Rhodes N."/>
            <person name="Thang M."/>
        </authorList>
    </citation>
    <scope>NUCLEOTIDE SEQUENCE</scope>
</reference>
<dbReference type="AlphaFoldDB" id="A0A9P1CN38"/>
<organism evidence="2">
    <name type="scientific">Cladocopium goreaui</name>
    <dbReference type="NCBI Taxonomy" id="2562237"/>
    <lineage>
        <taxon>Eukaryota</taxon>
        <taxon>Sar</taxon>
        <taxon>Alveolata</taxon>
        <taxon>Dinophyceae</taxon>
        <taxon>Suessiales</taxon>
        <taxon>Symbiodiniaceae</taxon>
        <taxon>Cladocopium</taxon>
    </lineage>
</organism>
<evidence type="ECO:0000313" key="3">
    <source>
        <dbReference type="EMBL" id="CAL4781932.1"/>
    </source>
</evidence>
<dbReference type="Proteomes" id="UP001152797">
    <property type="component" value="Unassembled WGS sequence"/>
</dbReference>
<reference evidence="3 4" key="2">
    <citation type="submission" date="2024-05" db="EMBL/GenBank/DDBJ databases">
        <authorList>
            <person name="Chen Y."/>
            <person name="Shah S."/>
            <person name="Dougan E. K."/>
            <person name="Thang M."/>
            <person name="Chan C."/>
        </authorList>
    </citation>
    <scope>NUCLEOTIDE SEQUENCE [LARGE SCALE GENOMIC DNA]</scope>
</reference>
<evidence type="ECO:0000313" key="4">
    <source>
        <dbReference type="Proteomes" id="UP001152797"/>
    </source>
</evidence>
<sequence>MAEVLLRILWKMKSQQRDDLGGLIREESLRRWATMQVPFVHQEEPHSLSSLGRVLQRLLVPIGSKAGIVGSPMTTQAWTQLELMLEACYRGEHLPRERCLAKHIHVTKSGFAKRGVAILQSIYHAQLDCRQPPTVQHLSDSEDDAPRPAEKNGSTSPQRRSFVSQAKADKVYVDTPMDRDPAAGSILFERQVGHGRPLSSKHAVMTFYDEDLPLYYIQLDRQRLKVSYSSSDGLCLGYLVHKNVLAELLEDATTSHSGSDGGLQLVRSLRMKFLPWIVDVLRSPLPSDTKTWILRCCERMGMVAVAPYQEPNHVNLAIMAFSLCRCCPAGSDAALFLRSVLMNAWHIPEEVKHFVERKSDVYGVYVVKPGTLQRIQELGLRVAVRDFEREVWQRSLDNSRGA</sequence>
<evidence type="ECO:0000256" key="1">
    <source>
        <dbReference type="SAM" id="MobiDB-lite"/>
    </source>
</evidence>
<evidence type="ECO:0000313" key="2">
    <source>
        <dbReference type="EMBL" id="CAI3994620.1"/>
    </source>
</evidence>
<feature type="compositionally biased region" description="Polar residues" evidence="1">
    <location>
        <begin position="152"/>
        <end position="164"/>
    </location>
</feature>
<protein>
    <submittedName>
        <fullName evidence="3">AAA+ ATPase domain-containing protein</fullName>
    </submittedName>
</protein>
<dbReference type="EMBL" id="CAMXCT010001976">
    <property type="protein sequence ID" value="CAI3994620.1"/>
    <property type="molecule type" value="Genomic_DNA"/>
</dbReference>
<dbReference type="EMBL" id="CAMXCT020001976">
    <property type="protein sequence ID" value="CAL1147995.1"/>
    <property type="molecule type" value="Genomic_DNA"/>
</dbReference>
<accession>A0A9P1CN38</accession>